<evidence type="ECO:0000256" key="6">
    <source>
        <dbReference type="ARBA" id="ARBA00023102"/>
    </source>
</evidence>
<keyword evidence="11" id="KW-1185">Reference proteome</keyword>
<evidence type="ECO:0000313" key="11">
    <source>
        <dbReference type="Proteomes" id="UP000199668"/>
    </source>
</evidence>
<dbReference type="InterPro" id="IPR004013">
    <property type="entry name" value="PHP_dom"/>
</dbReference>
<dbReference type="EC" id="3.1.3.15" evidence="3 8"/>
<evidence type="ECO:0000256" key="3">
    <source>
        <dbReference type="ARBA" id="ARBA00013085"/>
    </source>
</evidence>
<sequence>MKFDLHTHHYRCGHARGDMEDYIQAALDRGLDVIGISDHSPYFGLEADHPYPGLTMAKSDFAGYVQEMQQLKEKYKGRIEVLLGVESDYLEASAQTYQSVYEAYPMDYIIGSVHFVNGINIFDKTRWFGLGEKEILDVKEEYYRLIEKSAKSGMFQVLGHIDAIKGYFPDIANVPTDKVDQALRTIGEEQTAIEVNTSGKMKECGGWYPSDDLLERAFYYNVPITLGSDSHDPERIGDDLEEVRDHLKAIGFREWYFFRNKKPVAVPL</sequence>
<dbReference type="NCBIfam" id="TIGR01856">
    <property type="entry name" value="hisJ_fam"/>
    <property type="match status" value="1"/>
</dbReference>
<evidence type="ECO:0000313" key="10">
    <source>
        <dbReference type="EMBL" id="SFM32192.1"/>
    </source>
</evidence>
<comment type="catalytic activity">
    <reaction evidence="7 8">
        <text>L-histidinol phosphate + H2O = L-histidinol + phosphate</text>
        <dbReference type="Rhea" id="RHEA:14465"/>
        <dbReference type="ChEBI" id="CHEBI:15377"/>
        <dbReference type="ChEBI" id="CHEBI:43474"/>
        <dbReference type="ChEBI" id="CHEBI:57699"/>
        <dbReference type="ChEBI" id="CHEBI:57980"/>
        <dbReference type="EC" id="3.1.3.15"/>
    </reaction>
</comment>
<dbReference type="GO" id="GO:0005737">
    <property type="term" value="C:cytoplasm"/>
    <property type="evidence" value="ECO:0007669"/>
    <property type="project" value="TreeGrafter"/>
</dbReference>
<name>A0A1I4PWI9_9BACI</name>
<evidence type="ECO:0000256" key="1">
    <source>
        <dbReference type="ARBA" id="ARBA00004970"/>
    </source>
</evidence>
<dbReference type="InterPro" id="IPR010140">
    <property type="entry name" value="Histidinol_P_phosphatase_HisJ"/>
</dbReference>
<dbReference type="SUPFAM" id="SSF89550">
    <property type="entry name" value="PHP domain-like"/>
    <property type="match status" value="1"/>
</dbReference>
<evidence type="ECO:0000256" key="7">
    <source>
        <dbReference type="ARBA" id="ARBA00049158"/>
    </source>
</evidence>
<evidence type="ECO:0000256" key="5">
    <source>
        <dbReference type="ARBA" id="ARBA00022801"/>
    </source>
</evidence>
<dbReference type="UniPathway" id="UPA00031">
    <property type="reaction ID" value="UER00013"/>
</dbReference>
<dbReference type="GO" id="GO:0000105">
    <property type="term" value="P:L-histidine biosynthetic process"/>
    <property type="evidence" value="ECO:0007669"/>
    <property type="project" value="UniProtKB-UniRule"/>
</dbReference>
<gene>
    <name evidence="10" type="ORF">SAMN04488054_1338</name>
</gene>
<comment type="pathway">
    <text evidence="1 8">Amino-acid biosynthesis; L-histidine biosynthesis; L-histidine from 5-phospho-alpha-D-ribose 1-diphosphate: step 8/9.</text>
</comment>
<dbReference type="PANTHER" id="PTHR21039">
    <property type="entry name" value="HISTIDINOL PHOSPHATASE-RELATED"/>
    <property type="match status" value="1"/>
</dbReference>
<accession>A0A1I4PWI9</accession>
<keyword evidence="5 8" id="KW-0378">Hydrolase</keyword>
<dbReference type="RefSeq" id="WP_090928253.1">
    <property type="nucleotide sequence ID" value="NZ_FOTY01000033.1"/>
</dbReference>
<dbReference type="PANTHER" id="PTHR21039:SF0">
    <property type="entry name" value="HISTIDINOL-PHOSPHATASE"/>
    <property type="match status" value="1"/>
</dbReference>
<keyword evidence="6 8" id="KW-0368">Histidine biosynthesis</keyword>
<evidence type="ECO:0000259" key="9">
    <source>
        <dbReference type="Pfam" id="PF02811"/>
    </source>
</evidence>
<dbReference type="OrthoDB" id="9775255at2"/>
<evidence type="ECO:0000256" key="2">
    <source>
        <dbReference type="ARBA" id="ARBA00009152"/>
    </source>
</evidence>
<reference evidence="10 11" key="1">
    <citation type="submission" date="2016-10" db="EMBL/GenBank/DDBJ databases">
        <authorList>
            <person name="de Groot N.N."/>
        </authorList>
    </citation>
    <scope>NUCLEOTIDE SEQUENCE [LARGE SCALE GENOMIC DNA]</scope>
    <source>
        <strain evidence="10 11">CGMCC 1.6134</strain>
    </source>
</reference>
<keyword evidence="4 8" id="KW-0028">Amino-acid biosynthesis</keyword>
<dbReference type="AlphaFoldDB" id="A0A1I4PWI9"/>
<evidence type="ECO:0000256" key="8">
    <source>
        <dbReference type="RuleBase" id="RU366003"/>
    </source>
</evidence>
<comment type="similarity">
    <text evidence="2 8">Belongs to the PHP hydrolase family. HisK subfamily.</text>
</comment>
<dbReference type="STRING" id="266892.SAMN04488054_1338"/>
<dbReference type="GO" id="GO:0004401">
    <property type="term" value="F:histidinol-phosphatase activity"/>
    <property type="evidence" value="ECO:0007669"/>
    <property type="project" value="UniProtKB-UniRule"/>
</dbReference>
<dbReference type="EMBL" id="FOTY01000033">
    <property type="protein sequence ID" value="SFM32192.1"/>
    <property type="molecule type" value="Genomic_DNA"/>
</dbReference>
<dbReference type="Pfam" id="PF02811">
    <property type="entry name" value="PHP"/>
    <property type="match status" value="1"/>
</dbReference>
<organism evidence="10 11">
    <name type="scientific">Salibacterium qingdaonense</name>
    <dbReference type="NCBI Taxonomy" id="266892"/>
    <lineage>
        <taxon>Bacteria</taxon>
        <taxon>Bacillati</taxon>
        <taxon>Bacillota</taxon>
        <taxon>Bacilli</taxon>
        <taxon>Bacillales</taxon>
        <taxon>Bacillaceae</taxon>
    </lineage>
</organism>
<proteinExistence type="inferred from homology"/>
<dbReference type="Gene3D" id="3.20.20.140">
    <property type="entry name" value="Metal-dependent hydrolases"/>
    <property type="match status" value="1"/>
</dbReference>
<dbReference type="Proteomes" id="UP000199668">
    <property type="component" value="Unassembled WGS sequence"/>
</dbReference>
<evidence type="ECO:0000256" key="4">
    <source>
        <dbReference type="ARBA" id="ARBA00022605"/>
    </source>
</evidence>
<protein>
    <recommendedName>
        <fullName evidence="3 8">Histidinol-phosphatase</fullName>
        <shortName evidence="8">HolPase</shortName>
        <ecNumber evidence="3 8">3.1.3.15</ecNumber>
    </recommendedName>
</protein>
<dbReference type="InterPro" id="IPR016195">
    <property type="entry name" value="Pol/histidinol_Pase-like"/>
</dbReference>
<feature type="domain" description="PHP" evidence="9">
    <location>
        <begin position="4"/>
        <end position="198"/>
    </location>
</feature>
<dbReference type="NCBIfam" id="NF005596">
    <property type="entry name" value="PRK07328.1"/>
    <property type="match status" value="1"/>
</dbReference>
<dbReference type="CDD" id="cd12110">
    <property type="entry name" value="PHP_HisPPase_Hisj_like"/>
    <property type="match status" value="1"/>
</dbReference>